<reference evidence="2" key="1">
    <citation type="journal article" date="2019" name="Int. J. Syst. Evol. Microbiol.">
        <title>The Global Catalogue of Microorganisms (GCM) 10K type strain sequencing project: providing services to taxonomists for standard genome sequencing and annotation.</title>
        <authorList>
            <consortium name="The Broad Institute Genomics Platform"/>
            <consortium name="The Broad Institute Genome Sequencing Center for Infectious Disease"/>
            <person name="Wu L."/>
            <person name="Ma J."/>
        </authorList>
    </citation>
    <scope>NUCLEOTIDE SEQUENCE [LARGE SCALE GENOMIC DNA]</scope>
    <source>
        <strain evidence="2">CGMCC 1.12966</strain>
    </source>
</reference>
<keyword evidence="2" id="KW-1185">Reference proteome</keyword>
<evidence type="ECO:0000313" key="2">
    <source>
        <dbReference type="Proteomes" id="UP000620550"/>
    </source>
</evidence>
<organism evidence="1 2">
    <name type="scientific">Sphingobacterium griseoflavum</name>
    <dbReference type="NCBI Taxonomy" id="1474952"/>
    <lineage>
        <taxon>Bacteria</taxon>
        <taxon>Pseudomonadati</taxon>
        <taxon>Bacteroidota</taxon>
        <taxon>Sphingobacteriia</taxon>
        <taxon>Sphingobacteriales</taxon>
        <taxon>Sphingobacteriaceae</taxon>
        <taxon>Sphingobacterium</taxon>
    </lineage>
</organism>
<evidence type="ECO:0000313" key="1">
    <source>
        <dbReference type="EMBL" id="GHE34821.1"/>
    </source>
</evidence>
<dbReference type="EMBL" id="BNAF01000006">
    <property type="protein sequence ID" value="GHE34821.1"/>
    <property type="molecule type" value="Genomic_DNA"/>
</dbReference>
<protein>
    <submittedName>
        <fullName evidence="1">Uncharacterized protein</fullName>
    </submittedName>
</protein>
<dbReference type="Proteomes" id="UP000620550">
    <property type="component" value="Unassembled WGS sequence"/>
</dbReference>
<proteinExistence type="predicted"/>
<gene>
    <name evidence="1" type="ORF">GCM10017764_17500</name>
</gene>
<name>A0ABQ3HY47_9SPHI</name>
<sequence length="73" mass="8348">MVLLRKEDGSVIGVDKNLISMVQPGDNVTEVDFYDGRIMTVKEDCEVVIKVIKGCLDQELTLLMEPMRYKRTK</sequence>
<accession>A0ABQ3HY47</accession>
<comment type="caution">
    <text evidence="1">The sequence shown here is derived from an EMBL/GenBank/DDBJ whole genome shotgun (WGS) entry which is preliminary data.</text>
</comment>